<name>A0A6L3ZDS4_9FLAO</name>
<protein>
    <submittedName>
        <fullName evidence="1">Uncharacterized protein</fullName>
    </submittedName>
</protein>
<dbReference type="AlphaFoldDB" id="A0A6L3ZDS4"/>
<dbReference type="EMBL" id="WBVQ01000002">
    <property type="protein sequence ID" value="KAB2815594.1"/>
    <property type="molecule type" value="Genomic_DNA"/>
</dbReference>
<evidence type="ECO:0000313" key="2">
    <source>
        <dbReference type="Proteomes" id="UP000484164"/>
    </source>
</evidence>
<evidence type="ECO:0000313" key="1">
    <source>
        <dbReference type="EMBL" id="KAB2815594.1"/>
    </source>
</evidence>
<dbReference type="RefSeq" id="WP_151693024.1">
    <property type="nucleotide sequence ID" value="NZ_BMGX01000001.1"/>
</dbReference>
<sequence>MKQVSLRGEAPHIEVWLGTKRIETIRSKARLEKRIRQEGWRVKREPADSIAKLPVSLLASRIRKEDESWSSALKRAHALQNP</sequence>
<reference evidence="1 2" key="1">
    <citation type="submission" date="2019-10" db="EMBL/GenBank/DDBJ databases">
        <title>Genome sequence of Phaeocystidibacter marisrubri JCM30614 (type strain).</title>
        <authorList>
            <person name="Bowman J.P."/>
        </authorList>
    </citation>
    <scope>NUCLEOTIDE SEQUENCE [LARGE SCALE GENOMIC DNA]</scope>
    <source>
        <strain evidence="1 2">JCM 30614</strain>
    </source>
</reference>
<accession>A0A6L3ZDS4</accession>
<keyword evidence="2" id="KW-1185">Reference proteome</keyword>
<proteinExistence type="predicted"/>
<dbReference type="Proteomes" id="UP000484164">
    <property type="component" value="Unassembled WGS sequence"/>
</dbReference>
<organism evidence="1 2">
    <name type="scientific">Phaeocystidibacter marisrubri</name>
    <dbReference type="NCBI Taxonomy" id="1577780"/>
    <lineage>
        <taxon>Bacteria</taxon>
        <taxon>Pseudomonadati</taxon>
        <taxon>Bacteroidota</taxon>
        <taxon>Flavobacteriia</taxon>
        <taxon>Flavobacteriales</taxon>
        <taxon>Phaeocystidibacteraceae</taxon>
        <taxon>Phaeocystidibacter</taxon>
    </lineage>
</organism>
<comment type="caution">
    <text evidence="1">The sequence shown here is derived from an EMBL/GenBank/DDBJ whole genome shotgun (WGS) entry which is preliminary data.</text>
</comment>
<gene>
    <name evidence="1" type="ORF">F8C82_07780</name>
</gene>